<evidence type="ECO:0000256" key="2">
    <source>
        <dbReference type="SAM" id="MobiDB-lite"/>
    </source>
</evidence>
<feature type="compositionally biased region" description="Pro residues" evidence="2">
    <location>
        <begin position="147"/>
        <end position="157"/>
    </location>
</feature>
<dbReference type="AlphaFoldDB" id="A0AAU7YKC1"/>
<evidence type="ECO:0000313" key="5">
    <source>
        <dbReference type="EMBL" id="XCA34347.1"/>
    </source>
</evidence>
<dbReference type="GO" id="GO:0005829">
    <property type="term" value="C:cytosol"/>
    <property type="evidence" value="ECO:0007669"/>
    <property type="project" value="GOC"/>
</dbReference>
<dbReference type="GO" id="GO:0034314">
    <property type="term" value="P:Arp2/3 complex-mediated actin nucleation"/>
    <property type="evidence" value="ECO:0007669"/>
    <property type="project" value="InterPro"/>
</dbReference>
<keyword evidence="1" id="KW-0009">Actin-binding</keyword>
<evidence type="ECO:0000256" key="3">
    <source>
        <dbReference type="SAM" id="Phobius"/>
    </source>
</evidence>
<dbReference type="InterPro" id="IPR028290">
    <property type="entry name" value="WASH1"/>
</dbReference>
<feature type="transmembrane region" description="Helical" evidence="3">
    <location>
        <begin position="48"/>
        <end position="68"/>
    </location>
</feature>
<feature type="region of interest" description="Disordered" evidence="2">
    <location>
        <begin position="111"/>
        <end position="186"/>
    </location>
</feature>
<feature type="compositionally biased region" description="Basic and acidic residues" evidence="2">
    <location>
        <begin position="111"/>
        <end position="130"/>
    </location>
</feature>
<dbReference type="PANTHER" id="PTHR23331">
    <property type="entry name" value="CXYORF1"/>
    <property type="match status" value="1"/>
</dbReference>
<dbReference type="GO" id="GO:0006887">
    <property type="term" value="P:exocytosis"/>
    <property type="evidence" value="ECO:0007669"/>
    <property type="project" value="TreeGrafter"/>
</dbReference>
<dbReference type="GO" id="GO:0043015">
    <property type="term" value="F:gamma-tubulin binding"/>
    <property type="evidence" value="ECO:0007669"/>
    <property type="project" value="TreeGrafter"/>
</dbReference>
<dbReference type="EMBL" id="CP158587">
    <property type="protein sequence ID" value="XCA34347.1"/>
    <property type="molecule type" value="Genomic_DNA"/>
</dbReference>
<gene>
    <name evidence="5" type="ORF">ABS861_02840</name>
</gene>
<feature type="region of interest" description="Disordered" evidence="2">
    <location>
        <begin position="204"/>
        <end position="223"/>
    </location>
</feature>
<feature type="compositionally biased region" description="Pro residues" evidence="2">
    <location>
        <begin position="11"/>
        <end position="22"/>
    </location>
</feature>
<organism evidence="5">
    <name type="scientific">Wolbachia endosymbiont of Oeneis ivallda</name>
    <dbReference type="NCBI Taxonomy" id="3171168"/>
    <lineage>
        <taxon>Bacteria</taxon>
        <taxon>Pseudomonadati</taxon>
        <taxon>Pseudomonadota</taxon>
        <taxon>Alphaproteobacteria</taxon>
        <taxon>Rickettsiales</taxon>
        <taxon>Anaplasmataceae</taxon>
        <taxon>Wolbachieae</taxon>
        <taxon>Wolbachia</taxon>
    </lineage>
</organism>
<keyword evidence="3" id="KW-0472">Membrane</keyword>
<feature type="compositionally biased region" description="Low complexity" evidence="2">
    <location>
        <begin position="268"/>
        <end position="277"/>
    </location>
</feature>
<dbReference type="PANTHER" id="PTHR23331:SF1">
    <property type="entry name" value="WASH COMPLEX SUBUNIT 1"/>
    <property type="match status" value="1"/>
</dbReference>
<evidence type="ECO:0000256" key="1">
    <source>
        <dbReference type="ARBA" id="ARBA00023203"/>
    </source>
</evidence>
<feature type="transmembrane region" description="Helical" evidence="3">
    <location>
        <begin position="80"/>
        <end position="100"/>
    </location>
</feature>
<keyword evidence="3" id="KW-1133">Transmembrane helix</keyword>
<feature type="compositionally biased region" description="Polar residues" evidence="2">
    <location>
        <begin position="289"/>
        <end position="301"/>
    </location>
</feature>
<feature type="region of interest" description="Disordered" evidence="2">
    <location>
        <begin position="266"/>
        <end position="391"/>
    </location>
</feature>
<dbReference type="InterPro" id="IPR003124">
    <property type="entry name" value="WH2_dom"/>
</dbReference>
<dbReference type="GO" id="GO:0003779">
    <property type="term" value="F:actin binding"/>
    <property type="evidence" value="ECO:0007669"/>
    <property type="project" value="UniProtKB-KW"/>
</dbReference>
<feature type="compositionally biased region" description="Basic and acidic residues" evidence="2">
    <location>
        <begin position="177"/>
        <end position="186"/>
    </location>
</feature>
<proteinExistence type="predicted"/>
<feature type="region of interest" description="Disordered" evidence="2">
    <location>
        <begin position="1"/>
        <end position="25"/>
    </location>
</feature>
<feature type="domain" description="WH2" evidence="4">
    <location>
        <begin position="186"/>
        <end position="204"/>
    </location>
</feature>
<dbReference type="GO" id="GO:0042147">
    <property type="term" value="P:retrograde transport, endosome to Golgi"/>
    <property type="evidence" value="ECO:0007669"/>
    <property type="project" value="TreeGrafter"/>
</dbReference>
<accession>A0AAU7YKC1</accession>
<keyword evidence="3" id="KW-0812">Transmembrane</keyword>
<feature type="compositionally biased region" description="Basic and acidic residues" evidence="2">
    <location>
        <begin position="302"/>
        <end position="321"/>
    </location>
</feature>
<dbReference type="GO" id="GO:0043014">
    <property type="term" value="F:alpha-tubulin binding"/>
    <property type="evidence" value="ECO:0007669"/>
    <property type="project" value="InterPro"/>
</dbReference>
<evidence type="ECO:0000259" key="4">
    <source>
        <dbReference type="PROSITE" id="PS51082"/>
    </source>
</evidence>
<dbReference type="GO" id="GO:0032456">
    <property type="term" value="P:endocytic recycling"/>
    <property type="evidence" value="ECO:0007669"/>
    <property type="project" value="TreeGrafter"/>
</dbReference>
<dbReference type="PROSITE" id="PS51082">
    <property type="entry name" value="WH2"/>
    <property type="match status" value="1"/>
</dbReference>
<feature type="compositionally biased region" description="Polar residues" evidence="2">
    <location>
        <begin position="356"/>
        <end position="380"/>
    </location>
</feature>
<dbReference type="GO" id="GO:0071203">
    <property type="term" value="C:WASH complex"/>
    <property type="evidence" value="ECO:0007669"/>
    <property type="project" value="InterPro"/>
</dbReference>
<name>A0AAU7YKC1_9RICK</name>
<protein>
    <recommendedName>
        <fullName evidence="4">WH2 domain-containing protein</fullName>
    </recommendedName>
</protein>
<reference evidence="5" key="1">
    <citation type="submission" date="2024-06" db="EMBL/GenBank/DDBJ databases">
        <title>Genome assembly of the Oeneis chryxus ivallda.</title>
        <authorList>
            <person name="MacDonald Z."/>
            <person name="Shaffer H.B."/>
            <person name="Gillespie T."/>
            <person name="Marimuthu M.P.A."/>
            <person name="Nguyen O."/>
            <person name="Fairbairn C.W."/>
            <person name="Seligmann W.E."/>
            <person name="Escalona M."/>
            <person name="Miller C."/>
            <person name="Toffelmier E."/>
        </authorList>
    </citation>
    <scope>NUCLEOTIDE SEQUENCE</scope>
    <source>
        <strain evidence="5">CCGP_102_HBS-TG_Oc004</strain>
    </source>
</reference>
<sequence length="391" mass="42029">MLTNNNNTPSSAPPPPPPPPLLPADWGKNWKPANVAEQKEATALKYSIAILLLCTSGPVAGVCTYFIISAVLSSAAVPVSSAVIAFVSASVMLSLAAYLINSHLSAINSEKKVDPGRKKSQDLQEAKELGHGNTPTSSLPVMSGTPIVPPPPPPPPSSTTVKSNDLSTAPRVTRKSRPSDAHLTDARSDLFAQIRERDVKLKHVNNKVENAKTPGNNKDGESQQDLLHELKKKVESRRKGIDGEDNVQPLSNLDSLFSQILVMIPQPRSRSSSVSSRSSEESEQDWSDNESTYSTPLNPQLDNKKRRDSSDSGHESDDNIKPKSTTPPRSTLKAEKPPISPKPVNSKTKCEASPAAQANNVDSVNSEVQKPLSLVNQNMNIDGGKAKPFQV</sequence>